<sequence length="702" mass="71824">MFLSQLQLESVVLRRLELLRGLQNAPMLGMCHCLCNTLQANNSAALVEWSSTDGSDEGQQDHMQLDFNDAALTAQLGEWEAWLAPSGVVSKAHYYAAMHATIQDILSRAAPGGAGSEPAVRRAALDAAWEEDGAGSGSGSEAGKDYLPVERFKNSLATLVTACSSDGAPQTAAACLESLLAKIKEQQPRWNGLVEGYASEAQAAAATESAVEAEAAGSTADGALDGSGGGAAATAGYAAIEPKDNDDDDDLDALLEGEDAGDSRQDVAPASDKSPAAALTMAEDVKSAVVAGEAAAAAAADDEDETISLGLSRAASHASTAASATGDLAAAASDGDAAMPSGGGGRRAARAISVKSVEDPELRRTLSETSSANLDELPPDDLDELTERQGSHAKADTRMPQSHAASAGGDVVALGHLADMDLRSWAALKDKQQQQQPPLGPQRTRPAPGSALAPLLGRTADVGGKPAMDQHLKSARTAAAAAAATAAMSTPQSPAASPGALAARSYGDMFIIAPSTAIINGSPVRLSMERDRGTGISRHGSNDASARPRSLSNGTNLSRKVSISEPGPGGGTQAEWKHLPALGQASRLHPHGMRQHSRSSGAGPTRSRGGDRQAVVEDKLPALPALAGARGQPPKAMEFLRRPSMLQRPDGHHADSCGGGGGSQSSGSARLPGLGPASKPQGKRALCVEATRKKSFRGDNYF</sequence>
<accession>D8TI64</accession>
<name>D8TI64_VOLCA</name>
<feature type="region of interest" description="Disordered" evidence="1">
    <location>
        <begin position="259"/>
        <end position="278"/>
    </location>
</feature>
<dbReference type="GeneID" id="9625366"/>
<gene>
    <name evidence="2" type="ORF">VOLCADRAFT_102800</name>
</gene>
<dbReference type="Proteomes" id="UP000001058">
    <property type="component" value="Unassembled WGS sequence"/>
</dbReference>
<feature type="compositionally biased region" description="Polar residues" evidence="1">
    <location>
        <begin position="550"/>
        <end position="561"/>
    </location>
</feature>
<organism evidence="3">
    <name type="scientific">Volvox carteri f. nagariensis</name>
    <dbReference type="NCBI Taxonomy" id="3068"/>
    <lineage>
        <taxon>Eukaryota</taxon>
        <taxon>Viridiplantae</taxon>
        <taxon>Chlorophyta</taxon>
        <taxon>core chlorophytes</taxon>
        <taxon>Chlorophyceae</taxon>
        <taxon>CS clade</taxon>
        <taxon>Chlamydomonadales</taxon>
        <taxon>Volvocaceae</taxon>
        <taxon>Volvox</taxon>
    </lineage>
</organism>
<evidence type="ECO:0000256" key="1">
    <source>
        <dbReference type="SAM" id="MobiDB-lite"/>
    </source>
</evidence>
<dbReference type="AlphaFoldDB" id="D8TI64"/>
<evidence type="ECO:0000313" key="3">
    <source>
        <dbReference type="Proteomes" id="UP000001058"/>
    </source>
</evidence>
<feature type="region of interest" description="Disordered" evidence="1">
    <location>
        <begin position="646"/>
        <end position="690"/>
    </location>
</feature>
<dbReference type="KEGG" id="vcn:VOLCADRAFT_102800"/>
<feature type="region of interest" description="Disordered" evidence="1">
    <location>
        <begin position="532"/>
        <end position="575"/>
    </location>
</feature>
<feature type="compositionally biased region" description="Basic residues" evidence="1">
    <location>
        <begin position="588"/>
        <end position="597"/>
    </location>
</feature>
<feature type="region of interest" description="Disordered" evidence="1">
    <location>
        <begin position="358"/>
        <end position="406"/>
    </location>
</feature>
<evidence type="ECO:0000313" key="2">
    <source>
        <dbReference type="EMBL" id="EFJ53182.1"/>
    </source>
</evidence>
<dbReference type="InParanoid" id="D8TI64"/>
<feature type="region of interest" description="Disordered" evidence="1">
    <location>
        <begin position="588"/>
        <end position="613"/>
    </location>
</feature>
<reference evidence="2 3" key="1">
    <citation type="journal article" date="2010" name="Science">
        <title>Genomic analysis of organismal complexity in the multicellular green alga Volvox carteri.</title>
        <authorList>
            <person name="Prochnik S.E."/>
            <person name="Umen J."/>
            <person name="Nedelcu A.M."/>
            <person name="Hallmann A."/>
            <person name="Miller S.M."/>
            <person name="Nishii I."/>
            <person name="Ferris P."/>
            <person name="Kuo A."/>
            <person name="Mitros T."/>
            <person name="Fritz-Laylin L.K."/>
            <person name="Hellsten U."/>
            <person name="Chapman J."/>
            <person name="Simakov O."/>
            <person name="Rensing S.A."/>
            <person name="Terry A."/>
            <person name="Pangilinan J."/>
            <person name="Kapitonov V."/>
            <person name="Jurka J."/>
            <person name="Salamov A."/>
            <person name="Shapiro H."/>
            <person name="Schmutz J."/>
            <person name="Grimwood J."/>
            <person name="Lindquist E."/>
            <person name="Lucas S."/>
            <person name="Grigoriev I.V."/>
            <person name="Schmitt R."/>
            <person name="Kirk D."/>
            <person name="Rokhsar D.S."/>
        </authorList>
    </citation>
    <scope>NUCLEOTIDE SEQUENCE [LARGE SCALE GENOMIC DNA]</scope>
    <source>
        <strain evidence="3">f. Nagariensis / Eve</strain>
    </source>
</reference>
<dbReference type="EMBL" id="GL378323">
    <property type="protein sequence ID" value="EFJ53182.1"/>
    <property type="molecule type" value="Genomic_DNA"/>
</dbReference>
<dbReference type="OrthoDB" id="548077at2759"/>
<dbReference type="RefSeq" id="XP_002946187.1">
    <property type="nucleotide sequence ID" value="XM_002946141.1"/>
</dbReference>
<feature type="compositionally biased region" description="Basic and acidic residues" evidence="1">
    <location>
        <begin position="385"/>
        <end position="397"/>
    </location>
</feature>
<keyword evidence="3" id="KW-1185">Reference proteome</keyword>
<proteinExistence type="predicted"/>
<feature type="region of interest" description="Disordered" evidence="1">
    <location>
        <begin position="429"/>
        <end position="460"/>
    </location>
</feature>
<protein>
    <submittedName>
        <fullName evidence="2">Uncharacterized protein</fullName>
    </submittedName>
</protein>